<dbReference type="PANTHER" id="PTHR41795:SF1">
    <property type="entry name" value="EXOPOLYSACCHARIDE SYNTHESIS PROTEIN"/>
    <property type="match status" value="1"/>
</dbReference>
<keyword evidence="2" id="KW-0472">Membrane</keyword>
<reference evidence="3 4" key="1">
    <citation type="submission" date="2017-03" db="EMBL/GenBank/DDBJ databases">
        <title>Lifting the veil on microbial sulfur biogeochemistry in mining wastewaters.</title>
        <authorList>
            <person name="Kantor R.S."/>
            <person name="Colenbrander Nelson T."/>
            <person name="Marshall S."/>
            <person name="Bennett D."/>
            <person name="Apte S."/>
            <person name="Camacho D."/>
            <person name="Thomas B.C."/>
            <person name="Warren L.A."/>
            <person name="Banfield J.F."/>
        </authorList>
    </citation>
    <scope>NUCLEOTIDE SEQUENCE [LARGE SCALE GENOMIC DNA]</scope>
    <source>
        <strain evidence="3">32-68-21</strain>
    </source>
</reference>
<proteinExistence type="predicted"/>
<feature type="transmembrane region" description="Helical" evidence="2">
    <location>
        <begin position="151"/>
        <end position="174"/>
    </location>
</feature>
<evidence type="ECO:0000256" key="2">
    <source>
        <dbReference type="SAM" id="Phobius"/>
    </source>
</evidence>
<keyword evidence="2" id="KW-0812">Transmembrane</keyword>
<comment type="caution">
    <text evidence="3">The sequence shown here is derived from an EMBL/GenBank/DDBJ whole genome shotgun (WGS) entry which is preliminary data.</text>
</comment>
<evidence type="ECO:0000313" key="4">
    <source>
        <dbReference type="Proteomes" id="UP000216147"/>
    </source>
</evidence>
<evidence type="ECO:0000313" key="3">
    <source>
        <dbReference type="EMBL" id="OYX57568.1"/>
    </source>
</evidence>
<dbReference type="PIRSF" id="PIRSF033239">
    <property type="entry name" value="ExoD"/>
    <property type="match status" value="1"/>
</dbReference>
<sequence length="241" mass="26451">MLSGGSSPACIDRHNPSPSPSLMPDYDFQSDHRPFSRVLDDIGAKDDPKLYLGELVNAFGERGFGALMVFFGLINAIASPIPGSTTILGAPMLLICLQLVIRRDQLWMPRWALKSSLPRENYRATIGKVRRPLQFVERLSKPRLDFMSSEIAEVVIGVITTLLTLIVMLPIFGGNLFPSLFVALFGFGLMQRDGVLIGVAWLGVAGFCIFVWAAWELISRLFLASAGWFVSLGDGVQGLFS</sequence>
<protein>
    <recommendedName>
        <fullName evidence="5">Exopolysaccharide synthesis ExoD</fullName>
    </recommendedName>
</protein>
<dbReference type="PANTHER" id="PTHR41795">
    <property type="entry name" value="EXOPOLYSACCHARIDE SYNTHESIS PROTEIN"/>
    <property type="match status" value="1"/>
</dbReference>
<gene>
    <name evidence="3" type="ORF">B7Y86_05370</name>
</gene>
<evidence type="ECO:0008006" key="5">
    <source>
        <dbReference type="Google" id="ProtNLM"/>
    </source>
</evidence>
<dbReference type="InterPro" id="IPR010331">
    <property type="entry name" value="ExoD"/>
</dbReference>
<keyword evidence="2" id="KW-1133">Transmembrane helix</keyword>
<organism evidence="3 4">
    <name type="scientific">Brevundimonas subvibrioides</name>
    <dbReference type="NCBI Taxonomy" id="74313"/>
    <lineage>
        <taxon>Bacteria</taxon>
        <taxon>Pseudomonadati</taxon>
        <taxon>Pseudomonadota</taxon>
        <taxon>Alphaproteobacteria</taxon>
        <taxon>Caulobacterales</taxon>
        <taxon>Caulobacteraceae</taxon>
        <taxon>Brevundimonas</taxon>
    </lineage>
</organism>
<feature type="transmembrane region" description="Helical" evidence="2">
    <location>
        <begin position="194"/>
        <end position="214"/>
    </location>
</feature>
<dbReference type="Pfam" id="PF06055">
    <property type="entry name" value="ExoD"/>
    <property type="match status" value="1"/>
</dbReference>
<dbReference type="EMBL" id="NCEQ01000005">
    <property type="protein sequence ID" value="OYX57568.1"/>
    <property type="molecule type" value="Genomic_DNA"/>
</dbReference>
<dbReference type="Proteomes" id="UP000216147">
    <property type="component" value="Unassembled WGS sequence"/>
</dbReference>
<feature type="transmembrane region" description="Helical" evidence="2">
    <location>
        <begin position="84"/>
        <end position="101"/>
    </location>
</feature>
<accession>A0A258HMM1</accession>
<evidence type="ECO:0000256" key="1">
    <source>
        <dbReference type="SAM" id="MobiDB-lite"/>
    </source>
</evidence>
<name>A0A258HMM1_9CAUL</name>
<dbReference type="AlphaFoldDB" id="A0A258HMM1"/>
<feature type="region of interest" description="Disordered" evidence="1">
    <location>
        <begin position="1"/>
        <end position="26"/>
    </location>
</feature>